<dbReference type="InterPro" id="IPR015793">
    <property type="entry name" value="Pyrv_Knase_brl"/>
</dbReference>
<dbReference type="InterPro" id="IPR011037">
    <property type="entry name" value="Pyrv_Knase-like_insert_dom_sf"/>
</dbReference>
<keyword evidence="17" id="KW-1185">Reference proteome</keyword>
<comment type="cofactor">
    <cofactor evidence="1">
        <name>K(+)</name>
        <dbReference type="ChEBI" id="CHEBI:29103"/>
    </cofactor>
</comment>
<gene>
    <name evidence="16" type="primary">pyk</name>
    <name evidence="16" type="ORF">OC680_00885</name>
</gene>
<evidence type="ECO:0000256" key="9">
    <source>
        <dbReference type="ARBA" id="ARBA00022840"/>
    </source>
</evidence>
<evidence type="ECO:0000256" key="11">
    <source>
        <dbReference type="ARBA" id="ARBA00023152"/>
    </source>
</evidence>
<dbReference type="GO" id="GO:0004743">
    <property type="term" value="F:pyruvate kinase activity"/>
    <property type="evidence" value="ECO:0007669"/>
    <property type="project" value="UniProtKB-EC"/>
</dbReference>
<keyword evidence="12 16" id="KW-0670">Pyruvate</keyword>
<keyword evidence="7" id="KW-0547">Nucleotide-binding</keyword>
<evidence type="ECO:0000256" key="3">
    <source>
        <dbReference type="ARBA" id="ARBA00008663"/>
    </source>
</evidence>
<evidence type="ECO:0000313" key="16">
    <source>
        <dbReference type="EMBL" id="MDO8168038.1"/>
    </source>
</evidence>
<proteinExistence type="inferred from homology"/>
<reference evidence="16 17" key="1">
    <citation type="journal article" date="2023" name="Int. J. Syst. Evol. Microbiol.">
        <title>The observation of taxonomic boundaries for the 16SrII and 16SrXXV phytoplasmas using genome-based delimitation.</title>
        <authorList>
            <person name="Rodrigues Jardim B."/>
            <person name="Tran-Nguyen L.T.T."/>
            <person name="Gambley C."/>
            <person name="Al-Sadi A.M."/>
            <person name="Al-Subhi A.M."/>
            <person name="Foissac X."/>
            <person name="Salar P."/>
            <person name="Cai H."/>
            <person name="Yang J.Y."/>
            <person name="Davis R."/>
            <person name="Jones L."/>
            <person name="Rodoni B."/>
            <person name="Constable F.E."/>
        </authorList>
    </citation>
    <scope>NUCLEOTIDE SEQUENCE [LARGE SCALE GENOMIC DNA]</scope>
    <source>
        <strain evidence="16">BAWM-155c</strain>
    </source>
</reference>
<evidence type="ECO:0000256" key="5">
    <source>
        <dbReference type="ARBA" id="ARBA00022679"/>
    </source>
</evidence>
<sequence length="445" mass="50111">MNKTKIICTLGPASYNPEILKQLIIAGMNVARFNFSHANHDTSKKLIQVIEKLNEELNTNVSIMLDTKGPEIRTHEFDDATMIEKDSLVRISSKEILGNNSVFSVTYDKFYDELSIGDLVNIDDGYLSLEVIDKDATNRELVTKAQNSHIVKSRRGVNVPGISLKIPFISEKDRQDIIFAIKENYDYIAASFVRNAQDVQDIKDILQKYKNDQIQIISKIENQEAVDNIDSIIDLSDGIMVARGDLGIEVAGELVPLYQSQIIDKCLTKGKIVIVATQMLESMQKNPRPTKAEISDVFNAVREGTTATMLSGESASGNYPVESVRYMHRINGQAEKILDYYFFSRVYEPQTFREKILLSAVESAFNLPIKAIIVDNFADAYNISKFHPPVVILALIKNKKEAALLSLCFGVVSLLNQKELDKKLNILQVEKNQLLLIKSNQIIFR</sequence>
<evidence type="ECO:0000256" key="8">
    <source>
        <dbReference type="ARBA" id="ARBA00022777"/>
    </source>
</evidence>
<dbReference type="SUPFAM" id="SSF52935">
    <property type="entry name" value="PK C-terminal domain-like"/>
    <property type="match status" value="1"/>
</dbReference>
<dbReference type="EC" id="2.7.1.40" evidence="4 13"/>
<evidence type="ECO:0000256" key="1">
    <source>
        <dbReference type="ARBA" id="ARBA00001958"/>
    </source>
</evidence>
<dbReference type="NCBIfam" id="NF004978">
    <property type="entry name" value="PRK06354.1"/>
    <property type="match status" value="1"/>
</dbReference>
<dbReference type="InterPro" id="IPR036918">
    <property type="entry name" value="Pyrv_Knase_C_sf"/>
</dbReference>
<dbReference type="Gene3D" id="3.20.20.60">
    <property type="entry name" value="Phosphoenolpyruvate-binding domains"/>
    <property type="match status" value="1"/>
</dbReference>
<dbReference type="Gene3D" id="2.40.33.10">
    <property type="entry name" value="PK beta-barrel domain-like"/>
    <property type="match status" value="1"/>
</dbReference>
<comment type="pathway">
    <text evidence="2 14">Carbohydrate degradation; glycolysis; pyruvate from D-glyceraldehyde 3-phosphate: step 5/5.</text>
</comment>
<evidence type="ECO:0000256" key="6">
    <source>
        <dbReference type="ARBA" id="ARBA00022723"/>
    </source>
</evidence>
<keyword evidence="11 14" id="KW-0324">Glycolysis</keyword>
<evidence type="ECO:0000259" key="15">
    <source>
        <dbReference type="Pfam" id="PF00224"/>
    </source>
</evidence>
<organism evidence="16 17">
    <name type="scientific">Candidatus Phytoplasma melaleucae</name>
    <dbReference type="NCBI Taxonomy" id="2982630"/>
    <lineage>
        <taxon>Bacteria</taxon>
        <taxon>Bacillati</taxon>
        <taxon>Mycoplasmatota</taxon>
        <taxon>Mollicutes</taxon>
        <taxon>Acholeplasmatales</taxon>
        <taxon>Acholeplasmataceae</taxon>
        <taxon>Candidatus Phytoplasma</taxon>
    </lineage>
</organism>
<feature type="domain" description="Pyruvate kinase barrel" evidence="15">
    <location>
        <begin position="2"/>
        <end position="324"/>
    </location>
</feature>
<name>A0ABT9DDV5_9MOLU</name>
<dbReference type="InterPro" id="IPR015813">
    <property type="entry name" value="Pyrv/PenolPyrv_kinase-like_dom"/>
</dbReference>
<comment type="caution">
    <text evidence="16">The sequence shown here is derived from an EMBL/GenBank/DDBJ whole genome shotgun (WGS) entry which is preliminary data.</text>
</comment>
<evidence type="ECO:0000256" key="12">
    <source>
        <dbReference type="ARBA" id="ARBA00023317"/>
    </source>
</evidence>
<dbReference type="NCBIfam" id="TIGR01064">
    <property type="entry name" value="pyruv_kin"/>
    <property type="match status" value="1"/>
</dbReference>
<keyword evidence="6" id="KW-0479">Metal-binding</keyword>
<keyword evidence="10 14" id="KW-0460">Magnesium</keyword>
<evidence type="ECO:0000256" key="2">
    <source>
        <dbReference type="ARBA" id="ARBA00004997"/>
    </source>
</evidence>
<keyword evidence="9" id="KW-0067">ATP-binding</keyword>
<dbReference type="RefSeq" id="WP_304515241.1">
    <property type="nucleotide sequence ID" value="NZ_JAOSID010000003.1"/>
</dbReference>
<accession>A0ABT9DDV5</accession>
<dbReference type="Proteomes" id="UP001172036">
    <property type="component" value="Unassembled WGS sequence"/>
</dbReference>
<dbReference type="InterPro" id="IPR015806">
    <property type="entry name" value="Pyrv_Knase_insert_dom_sf"/>
</dbReference>
<dbReference type="SUPFAM" id="SSF51621">
    <property type="entry name" value="Phosphoenolpyruvate/pyruvate domain"/>
    <property type="match status" value="1"/>
</dbReference>
<keyword evidence="8 14" id="KW-0418">Kinase</keyword>
<dbReference type="EMBL" id="JAOSID010000003">
    <property type="protein sequence ID" value="MDO8168038.1"/>
    <property type="molecule type" value="Genomic_DNA"/>
</dbReference>
<dbReference type="PANTHER" id="PTHR11817">
    <property type="entry name" value="PYRUVATE KINASE"/>
    <property type="match status" value="1"/>
</dbReference>
<dbReference type="InterPro" id="IPR040442">
    <property type="entry name" value="Pyrv_kinase-like_dom_sf"/>
</dbReference>
<dbReference type="InterPro" id="IPR018209">
    <property type="entry name" value="Pyrv_Knase_AS"/>
</dbReference>
<evidence type="ECO:0000256" key="10">
    <source>
        <dbReference type="ARBA" id="ARBA00022842"/>
    </source>
</evidence>
<dbReference type="SUPFAM" id="SSF50800">
    <property type="entry name" value="PK beta-barrel domain-like"/>
    <property type="match status" value="1"/>
</dbReference>
<evidence type="ECO:0000256" key="4">
    <source>
        <dbReference type="ARBA" id="ARBA00012142"/>
    </source>
</evidence>
<dbReference type="InterPro" id="IPR001697">
    <property type="entry name" value="Pyr_Knase"/>
</dbReference>
<keyword evidence="5 14" id="KW-0808">Transferase</keyword>
<evidence type="ECO:0000256" key="7">
    <source>
        <dbReference type="ARBA" id="ARBA00022741"/>
    </source>
</evidence>
<comment type="catalytic activity">
    <reaction evidence="14">
        <text>pyruvate + ATP = phosphoenolpyruvate + ADP + H(+)</text>
        <dbReference type="Rhea" id="RHEA:18157"/>
        <dbReference type="ChEBI" id="CHEBI:15361"/>
        <dbReference type="ChEBI" id="CHEBI:15378"/>
        <dbReference type="ChEBI" id="CHEBI:30616"/>
        <dbReference type="ChEBI" id="CHEBI:58702"/>
        <dbReference type="ChEBI" id="CHEBI:456216"/>
        <dbReference type="EC" id="2.7.1.40"/>
    </reaction>
</comment>
<dbReference type="GO" id="GO:0016301">
    <property type="term" value="F:kinase activity"/>
    <property type="evidence" value="ECO:0007669"/>
    <property type="project" value="UniProtKB-KW"/>
</dbReference>
<evidence type="ECO:0000256" key="14">
    <source>
        <dbReference type="RuleBase" id="RU000504"/>
    </source>
</evidence>
<evidence type="ECO:0000256" key="13">
    <source>
        <dbReference type="NCBIfam" id="TIGR01064"/>
    </source>
</evidence>
<comment type="similarity">
    <text evidence="3 14">Belongs to the pyruvate kinase family.</text>
</comment>
<dbReference type="PROSITE" id="PS00110">
    <property type="entry name" value="PYRUVATE_KINASE"/>
    <property type="match status" value="1"/>
</dbReference>
<evidence type="ECO:0000313" key="17">
    <source>
        <dbReference type="Proteomes" id="UP001172036"/>
    </source>
</evidence>
<dbReference type="Gene3D" id="3.40.1380.20">
    <property type="entry name" value="Pyruvate kinase, C-terminal domain"/>
    <property type="match status" value="1"/>
</dbReference>
<dbReference type="PRINTS" id="PR01050">
    <property type="entry name" value="PYRUVTKNASE"/>
</dbReference>
<dbReference type="Pfam" id="PF00224">
    <property type="entry name" value="PK"/>
    <property type="match status" value="1"/>
</dbReference>
<dbReference type="NCBIfam" id="NF004491">
    <property type="entry name" value="PRK05826.1"/>
    <property type="match status" value="1"/>
</dbReference>
<protein>
    <recommendedName>
        <fullName evidence="4 13">Pyruvate kinase</fullName>
        <ecNumber evidence="4 13">2.7.1.40</ecNumber>
    </recommendedName>
</protein>